<dbReference type="AlphaFoldDB" id="A0A9X2PAG7"/>
<reference evidence="2" key="1">
    <citation type="submission" date="2022-08" db="EMBL/GenBank/DDBJ databases">
        <authorList>
            <person name="Li F."/>
        </authorList>
    </citation>
    <scope>NUCLEOTIDE SEQUENCE</scope>
    <source>
        <strain evidence="2">MQZ15Z-1</strain>
    </source>
</reference>
<evidence type="ECO:0000256" key="1">
    <source>
        <dbReference type="SAM" id="SignalP"/>
    </source>
</evidence>
<dbReference type="Proteomes" id="UP001151088">
    <property type="component" value="Unassembled WGS sequence"/>
</dbReference>
<accession>A0A9X2PAG7</accession>
<evidence type="ECO:0000313" key="3">
    <source>
        <dbReference type="Proteomes" id="UP001151088"/>
    </source>
</evidence>
<comment type="caution">
    <text evidence="2">The sequence shown here is derived from an EMBL/GenBank/DDBJ whole genome shotgun (WGS) entry which is preliminary data.</text>
</comment>
<organism evidence="2 3">
    <name type="scientific">Ancylobacter mangrovi</name>
    <dbReference type="NCBI Taxonomy" id="2972472"/>
    <lineage>
        <taxon>Bacteria</taxon>
        <taxon>Pseudomonadati</taxon>
        <taxon>Pseudomonadota</taxon>
        <taxon>Alphaproteobacteria</taxon>
        <taxon>Hyphomicrobiales</taxon>
        <taxon>Xanthobacteraceae</taxon>
        <taxon>Ancylobacter</taxon>
    </lineage>
</organism>
<sequence>MRDLVSNIGVVLALAPAVQAAAADGLAIPLKGFDSLAFAINTGAIVEDGDFGVKVQESEDGLAFTDADASAVLGSVPATLAEASSYKLGYIGFKPFARLAVTKAGGTSIALGAVAIKGHARERPVS</sequence>
<evidence type="ECO:0000313" key="2">
    <source>
        <dbReference type="EMBL" id="MCS0494335.1"/>
    </source>
</evidence>
<keyword evidence="3" id="KW-1185">Reference proteome</keyword>
<feature type="signal peptide" evidence="1">
    <location>
        <begin position="1"/>
        <end position="22"/>
    </location>
</feature>
<dbReference type="RefSeq" id="WP_258731278.1">
    <property type="nucleotide sequence ID" value="NZ_JANTHZ010000001.1"/>
</dbReference>
<name>A0A9X2PAG7_9HYPH</name>
<proteinExistence type="predicted"/>
<feature type="chain" id="PRO_5040725313" evidence="1">
    <location>
        <begin position="23"/>
        <end position="126"/>
    </location>
</feature>
<keyword evidence="1" id="KW-0732">Signal</keyword>
<dbReference type="EMBL" id="JANTHZ010000001">
    <property type="protein sequence ID" value="MCS0494335.1"/>
    <property type="molecule type" value="Genomic_DNA"/>
</dbReference>
<protein>
    <submittedName>
        <fullName evidence="2">Uncharacterized protein</fullName>
    </submittedName>
</protein>
<gene>
    <name evidence="2" type="ORF">NVS89_04440</name>
</gene>